<dbReference type="InterPro" id="IPR007111">
    <property type="entry name" value="NACHT_NTPase"/>
</dbReference>
<feature type="compositionally biased region" description="Basic and acidic residues" evidence="1">
    <location>
        <begin position="410"/>
        <end position="423"/>
    </location>
</feature>
<dbReference type="InterPro" id="IPR019734">
    <property type="entry name" value="TPR_rpt"/>
</dbReference>
<dbReference type="SUPFAM" id="SSF52540">
    <property type="entry name" value="P-loop containing nucleoside triphosphate hydrolases"/>
    <property type="match status" value="1"/>
</dbReference>
<proteinExistence type="predicted"/>
<dbReference type="Pfam" id="PF13424">
    <property type="entry name" value="TPR_12"/>
    <property type="match status" value="3"/>
</dbReference>
<organism evidence="3 4">
    <name type="scientific">Thelonectria olida</name>
    <dbReference type="NCBI Taxonomy" id="1576542"/>
    <lineage>
        <taxon>Eukaryota</taxon>
        <taxon>Fungi</taxon>
        <taxon>Dikarya</taxon>
        <taxon>Ascomycota</taxon>
        <taxon>Pezizomycotina</taxon>
        <taxon>Sordariomycetes</taxon>
        <taxon>Hypocreomycetidae</taxon>
        <taxon>Hypocreales</taxon>
        <taxon>Nectriaceae</taxon>
        <taxon>Thelonectria</taxon>
    </lineage>
</organism>
<dbReference type="OrthoDB" id="626167at2759"/>
<evidence type="ECO:0000259" key="2">
    <source>
        <dbReference type="Pfam" id="PF05729"/>
    </source>
</evidence>
<evidence type="ECO:0000313" key="3">
    <source>
        <dbReference type="EMBL" id="KAH6869395.1"/>
    </source>
</evidence>
<dbReference type="PANTHER" id="PTHR46082:SF6">
    <property type="entry name" value="AAA+ ATPASE DOMAIN-CONTAINING PROTEIN-RELATED"/>
    <property type="match status" value="1"/>
</dbReference>
<accession>A0A9P8VR87</accession>
<evidence type="ECO:0000313" key="4">
    <source>
        <dbReference type="Proteomes" id="UP000777438"/>
    </source>
</evidence>
<gene>
    <name evidence="3" type="ORF">B0T10DRAFT_568921</name>
</gene>
<sequence>MSGVSFHGPIDGRNIFAGNSVSGGTVNIQLPSERPDTPPNPSTTIIPFCRDPNFVPRGDVLERIHQLCSEPAGRVALVGLGGVGKSQLAIEFAHQLKDHNVAGEDQMWVFWVHAGTATRIEEGFKAIADATKIPGRNQPNADIMQLVYCLLSNETWGRWCMILDSADEHGVLFGVNGNNHDGRSLATYLPQSRNGSILLTTRNRDLAHRLTGDHQAMIEVGPMMEIDALKLLENKLGSLSDAIIAADLVRALDFIPLAISQAAAYIRSRAPRTSLERYLAEFRESEIKRTRLLGHDAGDLRRDGGASNAILTTWQLSFNHIRSQRPPAADLLSLMSFFNRQGIPEWLLKHSRNTVIVRCARLDERADSESEIRGGCLLSLMNLFHRRGTPKWLLNSSRRAISAAQASTDEGTHTKSDDDHREIDSGFEDDVAMLRDYCLVTVTEGEDLFEMHGLVQLSTRRWLEASNLQETFKDQYIALMAGWFPTGDYEHWGTCKTLFPHAEAALEHRPKNDGVKETWAGLLYNGGWYALAQGMYGIAEKMLFEAKRMREKRLGREDEATLASVSILALIYRNQGRWEEAEKLFTQVMETRKSKLGVDHPSTLISMGDLASTYRNQGRWEEAEKLEVKVMETSKTKLGADHPDTLTSMANLASTYRNQGRWEEAEKLFTQVMETRKSKLGADHPDTLMSMGNLASTFWNQGRWEEAEKLDVQVMETSKTKLGADHPDTLTSMANLASTFSSQGRWEEAKKLEVQVMETQKTKLGADHPDILISMGNLASTYRNQGRWEEAEKLEVQVMETRKTKLGVDHHSTLISMGNLASTYRNQGRWEEAEKLEVQVMETLKMKLGADHPDTLTSMCNLAFTWSSQGRDEEALVLMEKCAQARQQVLGAKHPDTISSFSTLGAWRS</sequence>
<feature type="region of interest" description="Disordered" evidence="1">
    <location>
        <begin position="404"/>
        <end position="423"/>
    </location>
</feature>
<dbReference type="SUPFAM" id="SSF48452">
    <property type="entry name" value="TPR-like"/>
    <property type="match status" value="3"/>
</dbReference>
<name>A0A9P8VR87_9HYPO</name>
<feature type="domain" description="NACHT" evidence="2">
    <location>
        <begin position="75"/>
        <end position="232"/>
    </location>
</feature>
<dbReference type="InterPro" id="IPR011990">
    <property type="entry name" value="TPR-like_helical_dom_sf"/>
</dbReference>
<evidence type="ECO:0000256" key="1">
    <source>
        <dbReference type="SAM" id="MobiDB-lite"/>
    </source>
</evidence>
<dbReference type="PANTHER" id="PTHR46082">
    <property type="entry name" value="ATP/GTP-BINDING PROTEIN-RELATED"/>
    <property type="match status" value="1"/>
</dbReference>
<dbReference type="AlphaFoldDB" id="A0A9P8VR87"/>
<dbReference type="SMART" id="SM00028">
    <property type="entry name" value="TPR"/>
    <property type="match status" value="4"/>
</dbReference>
<dbReference type="Pfam" id="PF05729">
    <property type="entry name" value="NACHT"/>
    <property type="match status" value="1"/>
</dbReference>
<comment type="caution">
    <text evidence="3">The sequence shown here is derived from an EMBL/GenBank/DDBJ whole genome shotgun (WGS) entry which is preliminary data.</text>
</comment>
<dbReference type="PRINTS" id="PR00381">
    <property type="entry name" value="KINESINLIGHT"/>
</dbReference>
<dbReference type="Gene3D" id="1.25.40.10">
    <property type="entry name" value="Tetratricopeptide repeat domain"/>
    <property type="match status" value="2"/>
</dbReference>
<dbReference type="InterPro" id="IPR053137">
    <property type="entry name" value="NLR-like"/>
</dbReference>
<dbReference type="Pfam" id="PF13374">
    <property type="entry name" value="TPR_10"/>
    <property type="match status" value="2"/>
</dbReference>
<dbReference type="InterPro" id="IPR027417">
    <property type="entry name" value="P-loop_NTPase"/>
</dbReference>
<protein>
    <recommendedName>
        <fullName evidence="2">NACHT domain-containing protein</fullName>
    </recommendedName>
</protein>
<keyword evidence="4" id="KW-1185">Reference proteome</keyword>
<dbReference type="EMBL" id="JAGPYM010000073">
    <property type="protein sequence ID" value="KAH6869395.1"/>
    <property type="molecule type" value="Genomic_DNA"/>
</dbReference>
<dbReference type="Proteomes" id="UP000777438">
    <property type="component" value="Unassembled WGS sequence"/>
</dbReference>
<reference evidence="3 4" key="1">
    <citation type="journal article" date="2021" name="Nat. Commun.">
        <title>Genetic determinants of endophytism in the Arabidopsis root mycobiome.</title>
        <authorList>
            <person name="Mesny F."/>
            <person name="Miyauchi S."/>
            <person name="Thiergart T."/>
            <person name="Pickel B."/>
            <person name="Atanasova L."/>
            <person name="Karlsson M."/>
            <person name="Huettel B."/>
            <person name="Barry K.W."/>
            <person name="Haridas S."/>
            <person name="Chen C."/>
            <person name="Bauer D."/>
            <person name="Andreopoulos W."/>
            <person name="Pangilinan J."/>
            <person name="LaButti K."/>
            <person name="Riley R."/>
            <person name="Lipzen A."/>
            <person name="Clum A."/>
            <person name="Drula E."/>
            <person name="Henrissat B."/>
            <person name="Kohler A."/>
            <person name="Grigoriev I.V."/>
            <person name="Martin F.M."/>
            <person name="Hacquard S."/>
        </authorList>
    </citation>
    <scope>NUCLEOTIDE SEQUENCE [LARGE SCALE GENOMIC DNA]</scope>
    <source>
        <strain evidence="3 4">MPI-CAGE-CH-0241</strain>
    </source>
</reference>
<dbReference type="Gene3D" id="3.40.50.300">
    <property type="entry name" value="P-loop containing nucleotide triphosphate hydrolases"/>
    <property type="match status" value="1"/>
</dbReference>